<dbReference type="PANTHER" id="PTHR32251:SF17">
    <property type="entry name" value="STEROID 5-ALPHA REDUCTASE C-TERMINAL DOMAIN-CONTAINING PROTEIN"/>
    <property type="match status" value="1"/>
</dbReference>
<dbReference type="AlphaFoldDB" id="A0A4T0FG06"/>
<name>A0A4T0FG06_9BASI</name>
<evidence type="ECO:0000313" key="3">
    <source>
        <dbReference type="Proteomes" id="UP000310189"/>
    </source>
</evidence>
<dbReference type="Pfam" id="PF06966">
    <property type="entry name" value="DUF1295"/>
    <property type="match status" value="1"/>
</dbReference>
<dbReference type="GO" id="GO:0016020">
    <property type="term" value="C:membrane"/>
    <property type="evidence" value="ECO:0007669"/>
    <property type="project" value="TreeGrafter"/>
</dbReference>
<evidence type="ECO:0000256" key="1">
    <source>
        <dbReference type="SAM" id="Phobius"/>
    </source>
</evidence>
<feature type="transmembrane region" description="Helical" evidence="1">
    <location>
        <begin position="173"/>
        <end position="195"/>
    </location>
</feature>
<gene>
    <name evidence="2" type="ORF">E3P99_03927</name>
</gene>
<dbReference type="OrthoDB" id="67965at2759"/>
<dbReference type="EMBL" id="SPNW01000102">
    <property type="protein sequence ID" value="TIA85656.1"/>
    <property type="molecule type" value="Genomic_DNA"/>
</dbReference>
<protein>
    <submittedName>
        <fullName evidence="2">Uncharacterized protein</fullName>
    </submittedName>
</protein>
<sequence length="322" mass="35040">MSLLSKILPATTLKAVSVTAVAVNALAASYCVPKKEDRLYRVSAMRMLMLSAHASRADQLQSFNLHAGFLSSLGVSICYPAIKAKLLGGPAVPFPSPLALSAQSLIATSFVAFWSARLGIFLCKRSFQSGTDSRFENITPHPGKFSVAFAGQALWNIAAAWPVYAINAIPATVAIPALGAIEFAGIALMVSSLIVEHIADSQKTKWRSAKKDGKHNEPFIKEGLWAWSRHPNYAAEVSTWVGVSLLTARTLASVPSVYPVYFGAFAFASPLFEYLLIRYVSGVSMQERIADDKFSKSDEGTLRAWQEYKDKVPVFFPTGKHM</sequence>
<organism evidence="2 3">
    <name type="scientific">Wallemia hederae</name>
    <dbReference type="NCBI Taxonomy" id="1540922"/>
    <lineage>
        <taxon>Eukaryota</taxon>
        <taxon>Fungi</taxon>
        <taxon>Dikarya</taxon>
        <taxon>Basidiomycota</taxon>
        <taxon>Wallemiomycotina</taxon>
        <taxon>Wallemiomycetes</taxon>
        <taxon>Wallemiales</taxon>
        <taxon>Wallemiaceae</taxon>
        <taxon>Wallemia</taxon>
    </lineage>
</organism>
<feature type="transmembrane region" description="Helical" evidence="1">
    <location>
        <begin position="102"/>
        <end position="124"/>
    </location>
</feature>
<accession>A0A4T0FG06</accession>
<dbReference type="PANTHER" id="PTHR32251">
    <property type="entry name" value="3-OXO-5-ALPHA-STEROID 4-DEHYDROGENASE"/>
    <property type="match status" value="1"/>
</dbReference>
<dbReference type="Gene3D" id="1.20.120.1630">
    <property type="match status" value="1"/>
</dbReference>
<feature type="transmembrane region" description="Helical" evidence="1">
    <location>
        <begin position="12"/>
        <end position="32"/>
    </location>
</feature>
<feature type="transmembrane region" description="Helical" evidence="1">
    <location>
        <begin position="145"/>
        <end position="167"/>
    </location>
</feature>
<dbReference type="Proteomes" id="UP000310189">
    <property type="component" value="Unassembled WGS sequence"/>
</dbReference>
<comment type="caution">
    <text evidence="2">The sequence shown here is derived from an EMBL/GenBank/DDBJ whole genome shotgun (WGS) entry which is preliminary data.</text>
</comment>
<evidence type="ECO:0000313" key="2">
    <source>
        <dbReference type="EMBL" id="TIA85656.1"/>
    </source>
</evidence>
<keyword evidence="1" id="KW-0812">Transmembrane</keyword>
<feature type="transmembrane region" description="Helical" evidence="1">
    <location>
        <begin position="63"/>
        <end position="82"/>
    </location>
</feature>
<reference evidence="2 3" key="1">
    <citation type="submission" date="2019-03" db="EMBL/GenBank/DDBJ databases">
        <title>Sequencing 23 genomes of Wallemia ichthyophaga.</title>
        <authorList>
            <person name="Gostincar C."/>
        </authorList>
    </citation>
    <scope>NUCLEOTIDE SEQUENCE [LARGE SCALE GENOMIC DNA]</scope>
    <source>
        <strain evidence="2 3">EXF-5753</strain>
    </source>
</reference>
<dbReference type="InterPro" id="IPR010721">
    <property type="entry name" value="UstE-like"/>
</dbReference>
<keyword evidence="3" id="KW-1185">Reference proteome</keyword>
<proteinExistence type="predicted"/>
<keyword evidence="1" id="KW-0472">Membrane</keyword>
<keyword evidence="1" id="KW-1133">Transmembrane helix</keyword>
<dbReference type="PROSITE" id="PS50244">
    <property type="entry name" value="S5A_REDUCTASE"/>
    <property type="match status" value="1"/>
</dbReference>